<gene>
    <name evidence="1" type="ORF">H6P81_020654</name>
</gene>
<evidence type="ECO:0000313" key="1">
    <source>
        <dbReference type="EMBL" id="KAG9440489.1"/>
    </source>
</evidence>
<dbReference type="Proteomes" id="UP000825729">
    <property type="component" value="Unassembled WGS sequence"/>
</dbReference>
<name>A0AAV7DW40_ARIFI</name>
<organism evidence="1 2">
    <name type="scientific">Aristolochia fimbriata</name>
    <name type="common">White veined hardy Dutchman's pipe vine</name>
    <dbReference type="NCBI Taxonomy" id="158543"/>
    <lineage>
        <taxon>Eukaryota</taxon>
        <taxon>Viridiplantae</taxon>
        <taxon>Streptophyta</taxon>
        <taxon>Embryophyta</taxon>
        <taxon>Tracheophyta</taxon>
        <taxon>Spermatophyta</taxon>
        <taxon>Magnoliopsida</taxon>
        <taxon>Magnoliidae</taxon>
        <taxon>Piperales</taxon>
        <taxon>Aristolochiaceae</taxon>
        <taxon>Aristolochia</taxon>
    </lineage>
</organism>
<keyword evidence="2" id="KW-1185">Reference proteome</keyword>
<reference evidence="1 2" key="1">
    <citation type="submission" date="2021-07" db="EMBL/GenBank/DDBJ databases">
        <title>The Aristolochia fimbriata genome: insights into angiosperm evolution, floral development and chemical biosynthesis.</title>
        <authorList>
            <person name="Jiao Y."/>
        </authorList>
    </citation>
    <scope>NUCLEOTIDE SEQUENCE [LARGE SCALE GENOMIC DNA]</scope>
    <source>
        <strain evidence="1">IBCAS-2021</strain>
        <tissue evidence="1">Leaf</tissue>
    </source>
</reference>
<dbReference type="EMBL" id="JAINDJ010000008">
    <property type="protein sequence ID" value="KAG9440489.1"/>
    <property type="molecule type" value="Genomic_DNA"/>
</dbReference>
<evidence type="ECO:0000313" key="2">
    <source>
        <dbReference type="Proteomes" id="UP000825729"/>
    </source>
</evidence>
<protein>
    <submittedName>
        <fullName evidence="1">Uncharacterized protein</fullName>
    </submittedName>
</protein>
<comment type="caution">
    <text evidence="1">The sequence shown here is derived from an EMBL/GenBank/DDBJ whole genome shotgun (WGS) entry which is preliminary data.</text>
</comment>
<sequence>MLGNGFSALSCLKICVCESSRSISTCIGRMARRHFGLSRGLKVTLPSSSAELGDSCKYIKTLRWVAGE</sequence>
<accession>A0AAV7DW40</accession>
<proteinExistence type="predicted"/>
<dbReference type="AlphaFoldDB" id="A0AAV7DW40"/>